<dbReference type="EMBL" id="BTPU01000020">
    <property type="protein sequence ID" value="GMQ62091.1"/>
    <property type="molecule type" value="Genomic_DNA"/>
</dbReference>
<evidence type="ECO:0000313" key="2">
    <source>
        <dbReference type="Proteomes" id="UP001374599"/>
    </source>
</evidence>
<dbReference type="Proteomes" id="UP001374599">
    <property type="component" value="Unassembled WGS sequence"/>
</dbReference>
<name>A0ACB5UI12_9FIRM</name>
<keyword evidence="2" id="KW-1185">Reference proteome</keyword>
<gene>
    <name evidence="1" type="ORF">AN2V17_13220</name>
</gene>
<reference evidence="1" key="1">
    <citation type="submission" date="2023-09" db="EMBL/GenBank/DDBJ databases">
        <title>Vallitalea sediminicola and Vallitalea maricola sp. nov., anaerobic bacteria isolated from marine sediment.</title>
        <authorList>
            <person name="Hirano S."/>
            <person name="Maeda A."/>
            <person name="Terahara T."/>
            <person name="Mori K."/>
            <person name="Hamada M."/>
            <person name="Matsumoto R."/>
            <person name="Kobayashi T."/>
        </authorList>
    </citation>
    <scope>NUCLEOTIDE SEQUENCE</scope>
    <source>
        <strain evidence="1">AN17-2</strain>
    </source>
</reference>
<sequence length="246" mass="27787">MKKVCMYYFTGSGNTLKIAKHIQTVFNENGYECSLRNMEDSLEKNDELYTYIGLLFPVAIQSTFPLVWNFVNNLPEVTKQKIFMVDTLESFSGGVVGPMKKILTKKGYHCVGAIEIKMSSSMQRNSKKVEADQKKNVEAVKTASDFAKNLIAGKTRWNRVPILSDAMRSISKDRSIWTKQSQKLTIDHNLCIMCGICKKNCPVKAISDSTGKIEINHNLCESCMRCVNRCPKNAFKLGGKIVYQNK</sequence>
<proteinExistence type="predicted"/>
<evidence type="ECO:0000313" key="1">
    <source>
        <dbReference type="EMBL" id="GMQ62091.1"/>
    </source>
</evidence>
<comment type="caution">
    <text evidence="1">The sequence shown here is derived from an EMBL/GenBank/DDBJ whole genome shotgun (WGS) entry which is preliminary data.</text>
</comment>
<accession>A0ACB5UI12</accession>
<organism evidence="1 2">
    <name type="scientific">Vallitalea maricola</name>
    <dbReference type="NCBI Taxonomy" id="3074433"/>
    <lineage>
        <taxon>Bacteria</taxon>
        <taxon>Bacillati</taxon>
        <taxon>Bacillota</taxon>
        <taxon>Clostridia</taxon>
        <taxon>Lachnospirales</taxon>
        <taxon>Vallitaleaceae</taxon>
        <taxon>Vallitalea</taxon>
    </lineage>
</organism>
<protein>
    <submittedName>
        <fullName evidence="1">EFR1 family ferrodoxin</fullName>
    </submittedName>
</protein>